<organism evidence="3 4">
    <name type="scientific">Mycena venus</name>
    <dbReference type="NCBI Taxonomy" id="2733690"/>
    <lineage>
        <taxon>Eukaryota</taxon>
        <taxon>Fungi</taxon>
        <taxon>Dikarya</taxon>
        <taxon>Basidiomycota</taxon>
        <taxon>Agaricomycotina</taxon>
        <taxon>Agaricomycetes</taxon>
        <taxon>Agaricomycetidae</taxon>
        <taxon>Agaricales</taxon>
        <taxon>Marasmiineae</taxon>
        <taxon>Mycenaceae</taxon>
        <taxon>Mycena</taxon>
    </lineage>
</organism>
<keyword evidence="1" id="KW-0472">Membrane</keyword>
<evidence type="ECO:0000256" key="2">
    <source>
        <dbReference type="SAM" id="SignalP"/>
    </source>
</evidence>
<dbReference type="EMBL" id="JACAZI010000001">
    <property type="protein sequence ID" value="KAF7372041.1"/>
    <property type="molecule type" value="Genomic_DNA"/>
</dbReference>
<dbReference type="AlphaFoldDB" id="A0A8H7DHY8"/>
<dbReference type="Proteomes" id="UP000620124">
    <property type="component" value="Unassembled WGS sequence"/>
</dbReference>
<proteinExistence type="predicted"/>
<evidence type="ECO:0000256" key="1">
    <source>
        <dbReference type="SAM" id="Phobius"/>
    </source>
</evidence>
<gene>
    <name evidence="3" type="ORF">MVEN_00062400</name>
</gene>
<evidence type="ECO:0000313" key="3">
    <source>
        <dbReference type="EMBL" id="KAF7372041.1"/>
    </source>
</evidence>
<keyword evidence="1" id="KW-1133">Transmembrane helix</keyword>
<reference evidence="3" key="1">
    <citation type="submission" date="2020-05" db="EMBL/GenBank/DDBJ databases">
        <title>Mycena genomes resolve the evolution of fungal bioluminescence.</title>
        <authorList>
            <person name="Tsai I.J."/>
        </authorList>
    </citation>
    <scope>NUCLEOTIDE SEQUENCE</scope>
    <source>
        <strain evidence="3">CCC161011</strain>
    </source>
</reference>
<feature type="transmembrane region" description="Helical" evidence="1">
    <location>
        <begin position="274"/>
        <end position="295"/>
    </location>
</feature>
<keyword evidence="2" id="KW-0732">Signal</keyword>
<feature type="signal peptide" evidence="2">
    <location>
        <begin position="1"/>
        <end position="20"/>
    </location>
</feature>
<keyword evidence="4" id="KW-1185">Reference proteome</keyword>
<name>A0A8H7DHY8_9AGAR</name>
<feature type="chain" id="PRO_5035003172" evidence="2">
    <location>
        <begin position="21"/>
        <end position="386"/>
    </location>
</feature>
<accession>A0A8H7DHY8</accession>
<sequence length="386" mass="40647">MLRVLVFLLLCPFATRETGASPLWIVPVVPLGNLSSSLQPRDESPVCPFTNNNGGEMLTDEDSDGFTVCTYNGEADPCTYASDGEFVNGPSSCHLLIRPQQSPIPLPPDPPCPPTNKVNGKLQAKGGIAGIITCTYPGDPIFFKDTNDTCSYPPPEHNLLGGPPDKCPSTLGPTPLPDPGPGCPFTNNSGEKLAADTGDEQGVITCTYTNEVDPCLYVDANFIRGPSNCPPLTPDPGISSGIAAVAIEDDTPSGNSSIANHNIGDKKMGATQPILVALLVVNGVTAFVILTIAGISGTIRTFAVETQRDHFVIVTRTQVTVPVYVEHNIQLYSDNPSSGTGPSGSDSFACLMSDHVDSGFAWAFCDYGEKRICYPPDGGRIATPTS</sequence>
<protein>
    <submittedName>
        <fullName evidence="3">Uncharacterized protein</fullName>
    </submittedName>
</protein>
<comment type="caution">
    <text evidence="3">The sequence shown here is derived from an EMBL/GenBank/DDBJ whole genome shotgun (WGS) entry which is preliminary data.</text>
</comment>
<keyword evidence="1" id="KW-0812">Transmembrane</keyword>
<evidence type="ECO:0000313" key="4">
    <source>
        <dbReference type="Proteomes" id="UP000620124"/>
    </source>
</evidence>